<dbReference type="Pfam" id="PF02494">
    <property type="entry name" value="HYR"/>
    <property type="match status" value="2"/>
</dbReference>
<dbReference type="InterPro" id="IPR000859">
    <property type="entry name" value="CUB_dom"/>
</dbReference>
<evidence type="ECO:0000256" key="2">
    <source>
        <dbReference type="ARBA" id="ARBA00023157"/>
    </source>
</evidence>
<evidence type="ECO:0000259" key="7">
    <source>
        <dbReference type="PROSITE" id="PS50825"/>
    </source>
</evidence>
<dbReference type="InterPro" id="IPR035914">
    <property type="entry name" value="Sperma_CUB_dom_sf"/>
</dbReference>
<name>A0A9Q1C0G3_HOLLE</name>
<keyword evidence="2" id="KW-1015">Disulfide bond</keyword>
<feature type="signal peptide" evidence="5">
    <location>
        <begin position="1"/>
        <end position="24"/>
    </location>
</feature>
<dbReference type="PROSITE" id="PS01180">
    <property type="entry name" value="CUB"/>
    <property type="match status" value="1"/>
</dbReference>
<feature type="chain" id="PRO_5040515184" evidence="5">
    <location>
        <begin position="25"/>
        <end position="495"/>
    </location>
</feature>
<feature type="domain" description="HYR" evidence="7">
    <location>
        <begin position="277"/>
        <end position="360"/>
    </location>
</feature>
<protein>
    <submittedName>
        <fullName evidence="8">Hyalin</fullName>
    </submittedName>
</protein>
<feature type="compositionally biased region" description="Low complexity" evidence="4">
    <location>
        <begin position="446"/>
        <end position="474"/>
    </location>
</feature>
<dbReference type="OrthoDB" id="5967416at2759"/>
<evidence type="ECO:0000259" key="6">
    <source>
        <dbReference type="PROSITE" id="PS01180"/>
    </source>
</evidence>
<feature type="domain" description="HYR" evidence="7">
    <location>
        <begin position="196"/>
        <end position="276"/>
    </location>
</feature>
<feature type="region of interest" description="Disordered" evidence="4">
    <location>
        <begin position="400"/>
        <end position="495"/>
    </location>
</feature>
<comment type="caution">
    <text evidence="8">The sequence shown here is derived from an EMBL/GenBank/DDBJ whole genome shotgun (WGS) entry which is preliminary data.</text>
</comment>
<dbReference type="PANTHER" id="PTHR24273:SF32">
    <property type="entry name" value="HYALIN"/>
    <property type="match status" value="1"/>
</dbReference>
<dbReference type="EMBL" id="JAIZAY010000009">
    <property type="protein sequence ID" value="KAJ8036097.1"/>
    <property type="molecule type" value="Genomic_DNA"/>
</dbReference>
<keyword evidence="5" id="KW-0732">Signal</keyword>
<dbReference type="PROSITE" id="PS50825">
    <property type="entry name" value="HYR"/>
    <property type="match status" value="2"/>
</dbReference>
<feature type="compositionally biased region" description="Polar residues" evidence="4">
    <location>
        <begin position="432"/>
        <end position="445"/>
    </location>
</feature>
<dbReference type="AlphaFoldDB" id="A0A9Q1C0G3"/>
<dbReference type="InterPro" id="IPR003410">
    <property type="entry name" value="HYR_dom"/>
</dbReference>
<evidence type="ECO:0000313" key="9">
    <source>
        <dbReference type="Proteomes" id="UP001152320"/>
    </source>
</evidence>
<organism evidence="8 9">
    <name type="scientific">Holothuria leucospilota</name>
    <name type="common">Black long sea cucumber</name>
    <name type="synonym">Mertensiothuria leucospilota</name>
    <dbReference type="NCBI Taxonomy" id="206669"/>
    <lineage>
        <taxon>Eukaryota</taxon>
        <taxon>Metazoa</taxon>
        <taxon>Echinodermata</taxon>
        <taxon>Eleutherozoa</taxon>
        <taxon>Echinozoa</taxon>
        <taxon>Holothuroidea</taxon>
        <taxon>Aspidochirotacea</taxon>
        <taxon>Aspidochirotida</taxon>
        <taxon>Holothuriidae</taxon>
        <taxon>Holothuria</taxon>
    </lineage>
</organism>
<feature type="domain" description="CUB" evidence="6">
    <location>
        <begin position="69"/>
        <end position="195"/>
    </location>
</feature>
<evidence type="ECO:0000313" key="8">
    <source>
        <dbReference type="EMBL" id="KAJ8036097.1"/>
    </source>
</evidence>
<dbReference type="Pfam" id="PF00431">
    <property type="entry name" value="CUB"/>
    <property type="match status" value="1"/>
</dbReference>
<sequence length="495" mass="54069">MSPRKGGLLPVAVLLMQLTTSLQTDDVPCPTNLCPNQEHCLRRDGPGNLSFVCECVPRFANDDVMGHDCSKTSNGLFRTFDSCYGNSCRSGSFASPNYPNNYNNRDAILMTLYIPHATYIHFEFASPFGIEKGKDTLNVGKGLEVYFADLDVSELVFDGELVPNGFTLDTDTAWILFLADRSDTFAGFNISWTSEVDFEAPKVTFCPPDQNLFVRQGIKNQRITWDEPQVEASENYTTTKNAPSDGIFPLGTTAVKYRFADVFENDAQCEFAITIIVDDVPPVFYGCPSDLSLNVTLPTHSLNISWVEPFVTDNSNMSLIINTTLRPGIVLEGGLHEVDYIATDPFGNQGHCNFLINITVLEEAEPESPVINELLPLIICGALFTVISCFCCLGRSVKSGKHRDTVSKSNQQNNSTDPRSSSLVRPRKQSGEDSLNSSTDTRGLTSSSSEQLNSISSSVSEGSSGFISGSGSQSLNTLDEENEPAYAATIDSSEI</sequence>
<evidence type="ECO:0000256" key="4">
    <source>
        <dbReference type="SAM" id="MobiDB-lite"/>
    </source>
</evidence>
<dbReference type="Proteomes" id="UP001152320">
    <property type="component" value="Chromosome 9"/>
</dbReference>
<accession>A0A9Q1C0G3</accession>
<keyword evidence="9" id="KW-1185">Reference proteome</keyword>
<evidence type="ECO:0000256" key="1">
    <source>
        <dbReference type="ARBA" id="ARBA00022737"/>
    </source>
</evidence>
<keyword evidence="1" id="KW-0677">Repeat</keyword>
<feature type="compositionally biased region" description="Polar residues" evidence="4">
    <location>
        <begin position="407"/>
        <end position="423"/>
    </location>
</feature>
<dbReference type="PANTHER" id="PTHR24273">
    <property type="entry name" value="FI04643P-RELATED"/>
    <property type="match status" value="1"/>
</dbReference>
<dbReference type="SUPFAM" id="SSF49854">
    <property type="entry name" value="Spermadhesin, CUB domain"/>
    <property type="match status" value="1"/>
</dbReference>
<comment type="caution">
    <text evidence="3">Lacks conserved residue(s) required for the propagation of feature annotation.</text>
</comment>
<evidence type="ECO:0000256" key="3">
    <source>
        <dbReference type="PROSITE-ProRule" id="PRU00059"/>
    </source>
</evidence>
<evidence type="ECO:0000256" key="5">
    <source>
        <dbReference type="SAM" id="SignalP"/>
    </source>
</evidence>
<gene>
    <name evidence="8" type="ORF">HOLleu_19966</name>
</gene>
<dbReference type="Gene3D" id="2.60.120.290">
    <property type="entry name" value="Spermadhesin, CUB domain"/>
    <property type="match status" value="1"/>
</dbReference>
<reference evidence="8" key="1">
    <citation type="submission" date="2021-10" db="EMBL/GenBank/DDBJ databases">
        <title>Tropical sea cucumber genome reveals ecological adaptation and Cuvierian tubules defense mechanism.</title>
        <authorList>
            <person name="Chen T."/>
        </authorList>
    </citation>
    <scope>NUCLEOTIDE SEQUENCE</scope>
    <source>
        <strain evidence="8">Nanhai2018</strain>
        <tissue evidence="8">Muscle</tissue>
    </source>
</reference>
<dbReference type="SMART" id="SM00042">
    <property type="entry name" value="CUB"/>
    <property type="match status" value="1"/>
</dbReference>
<proteinExistence type="predicted"/>